<dbReference type="EMBL" id="JABEZY010000007">
    <property type="protein sequence ID" value="MBA0742083.1"/>
    <property type="molecule type" value="Genomic_DNA"/>
</dbReference>
<dbReference type="Proteomes" id="UP000593579">
    <property type="component" value="Unassembled WGS sequence"/>
</dbReference>
<dbReference type="OrthoDB" id="1001743at2759"/>
<keyword evidence="2" id="KW-1185">Reference proteome</keyword>
<protein>
    <submittedName>
        <fullName evidence="1">Uncharacterized protein</fullName>
    </submittedName>
</protein>
<gene>
    <name evidence="1" type="ORF">Gogos_015183</name>
</gene>
<comment type="caution">
    <text evidence="1">The sequence shown here is derived from an EMBL/GenBank/DDBJ whole genome shotgun (WGS) entry which is preliminary data.</text>
</comment>
<name>A0A7J9C0T9_GOSGO</name>
<sequence length="89" mass="9828">MELPFSIPYHCSPIPLPLPHHPLDLRCQKDPERTAKIEESSIAVGVGLEDVGGSSFEILVDGKLFPDLPGLQPNLWEGPKWDVLGFLVQ</sequence>
<reference evidence="1 2" key="1">
    <citation type="journal article" date="2019" name="Genome Biol. Evol.">
        <title>Insights into the evolution of the New World diploid cottons (Gossypium, subgenus Houzingenia) based on genome sequencing.</title>
        <authorList>
            <person name="Grover C.E."/>
            <person name="Arick M.A. 2nd"/>
            <person name="Thrash A."/>
            <person name="Conover J.L."/>
            <person name="Sanders W.S."/>
            <person name="Peterson D.G."/>
            <person name="Frelichowski J.E."/>
            <person name="Scheffler J.A."/>
            <person name="Scheffler B.E."/>
            <person name="Wendel J.F."/>
        </authorList>
    </citation>
    <scope>NUCLEOTIDE SEQUENCE [LARGE SCALE GENOMIC DNA]</scope>
    <source>
        <strain evidence="1">5</strain>
        <tissue evidence="1">Leaf</tissue>
    </source>
</reference>
<organism evidence="1 2">
    <name type="scientific">Gossypium gossypioides</name>
    <name type="common">Mexican cotton</name>
    <name type="synonym">Selera gossypioides</name>
    <dbReference type="NCBI Taxonomy" id="34282"/>
    <lineage>
        <taxon>Eukaryota</taxon>
        <taxon>Viridiplantae</taxon>
        <taxon>Streptophyta</taxon>
        <taxon>Embryophyta</taxon>
        <taxon>Tracheophyta</taxon>
        <taxon>Spermatophyta</taxon>
        <taxon>Magnoliopsida</taxon>
        <taxon>eudicotyledons</taxon>
        <taxon>Gunneridae</taxon>
        <taxon>Pentapetalae</taxon>
        <taxon>rosids</taxon>
        <taxon>malvids</taxon>
        <taxon>Malvales</taxon>
        <taxon>Malvaceae</taxon>
        <taxon>Malvoideae</taxon>
        <taxon>Gossypium</taxon>
    </lineage>
</organism>
<accession>A0A7J9C0T9</accession>
<proteinExistence type="predicted"/>
<dbReference type="AlphaFoldDB" id="A0A7J9C0T9"/>
<evidence type="ECO:0000313" key="1">
    <source>
        <dbReference type="EMBL" id="MBA0742083.1"/>
    </source>
</evidence>
<evidence type="ECO:0000313" key="2">
    <source>
        <dbReference type="Proteomes" id="UP000593579"/>
    </source>
</evidence>